<evidence type="ECO:0000259" key="4">
    <source>
        <dbReference type="SMART" id="SM00331"/>
    </source>
</evidence>
<evidence type="ECO:0000256" key="3">
    <source>
        <dbReference type="SAM" id="Phobius"/>
    </source>
</evidence>
<dbReference type="InterPro" id="IPR008979">
    <property type="entry name" value="Galactose-bd-like_sf"/>
</dbReference>
<dbReference type="InterPro" id="IPR001932">
    <property type="entry name" value="PPM-type_phosphatase-like_dom"/>
</dbReference>
<feature type="domain" description="PPM-type phosphatase" evidence="4">
    <location>
        <begin position="471"/>
        <end position="685"/>
    </location>
</feature>
<gene>
    <name evidence="5" type="ORF">MNBD_IGNAVI01-469</name>
</gene>
<feature type="coiled-coil region" evidence="2">
    <location>
        <begin position="423"/>
        <end position="459"/>
    </location>
</feature>
<dbReference type="SMART" id="SM00331">
    <property type="entry name" value="PP2C_SIG"/>
    <property type="match status" value="1"/>
</dbReference>
<dbReference type="Pfam" id="PF07228">
    <property type="entry name" value="SpoIIE"/>
    <property type="match status" value="1"/>
</dbReference>
<keyword evidence="1" id="KW-0378">Hydrolase</keyword>
<feature type="transmembrane region" description="Helical" evidence="3">
    <location>
        <begin position="350"/>
        <end position="373"/>
    </location>
</feature>
<dbReference type="GO" id="GO:0016791">
    <property type="term" value="F:phosphatase activity"/>
    <property type="evidence" value="ECO:0007669"/>
    <property type="project" value="TreeGrafter"/>
</dbReference>
<feature type="transmembrane region" description="Helical" evidence="3">
    <location>
        <begin position="379"/>
        <end position="401"/>
    </location>
</feature>
<evidence type="ECO:0000313" key="5">
    <source>
        <dbReference type="EMBL" id="VAX15832.1"/>
    </source>
</evidence>
<feature type="transmembrane region" description="Helical" evidence="3">
    <location>
        <begin position="202"/>
        <end position="226"/>
    </location>
</feature>
<evidence type="ECO:0000256" key="2">
    <source>
        <dbReference type="SAM" id="Coils"/>
    </source>
</evidence>
<dbReference type="Gene3D" id="3.60.40.10">
    <property type="entry name" value="PPM-type phosphatase domain"/>
    <property type="match status" value="1"/>
</dbReference>
<proteinExistence type="predicted"/>
<feature type="transmembrane region" description="Helical" evidence="3">
    <location>
        <begin position="296"/>
        <end position="314"/>
    </location>
</feature>
<dbReference type="AlphaFoldDB" id="A0A3B1BIB0"/>
<name>A0A3B1BIB0_9ZZZZ</name>
<dbReference type="PANTHER" id="PTHR43156">
    <property type="entry name" value="STAGE II SPORULATION PROTEIN E-RELATED"/>
    <property type="match status" value="1"/>
</dbReference>
<keyword evidence="3" id="KW-1133">Transmembrane helix</keyword>
<keyword evidence="2" id="KW-0175">Coiled coil</keyword>
<dbReference type="InterPro" id="IPR052016">
    <property type="entry name" value="Bact_Sigma-Reg"/>
</dbReference>
<dbReference type="InterPro" id="IPR036457">
    <property type="entry name" value="PPM-type-like_dom_sf"/>
</dbReference>
<feature type="transmembrane region" description="Helical" evidence="3">
    <location>
        <begin position="264"/>
        <end position="289"/>
    </location>
</feature>
<dbReference type="Gene3D" id="2.60.120.260">
    <property type="entry name" value="Galactose-binding domain-like"/>
    <property type="match status" value="1"/>
</dbReference>
<accession>A0A3B1BIB0</accession>
<organism evidence="5">
    <name type="scientific">hydrothermal vent metagenome</name>
    <dbReference type="NCBI Taxonomy" id="652676"/>
    <lineage>
        <taxon>unclassified sequences</taxon>
        <taxon>metagenomes</taxon>
        <taxon>ecological metagenomes</taxon>
    </lineage>
</organism>
<dbReference type="SUPFAM" id="SSF81606">
    <property type="entry name" value="PP2C-like"/>
    <property type="match status" value="1"/>
</dbReference>
<sequence length="687" mass="78542">MKIKIVSAFLLIINGILFSQQSDTLIVSHDVIDSTSIEVYDGWKYHSGDDSSWADRNFDDFNWKSVDARMIISDSTDFDWKGIGWFRRIIRIDSALVNSNIALSMYHYGASQIFLNGKLVHEFGKVSEFPDSEQIYQPRNKPIVINLDTNSVYLLAVRYSNWSAKVDKDWYNRWFSQIGFTLKIAGTNNFIRSTIINEELTFSVNIGISGIFLTLSLLYLLLYLFYQRNRENLYYSLFTFFLGVLFFISIAIRLNTSSLNLEVIFMMINSFALPFVFVSYLGFLYSIFYTKLPKQFFFFLFVAVVILIFVATNLPSDFENYTVIGLLSLSSIEGLRVITLAIKRKQENSWIIGAGVVIYAVFIIGLIVISLTTLEINSIYGLVFFFVGLLGLPLSMSVYLARNIAVTNRNLEEQLITVKELSQREIENQKRTAELEIKAERERIENERKTKELEEARKLQLSLLPKELPKLPEYDIAVHMKTATEVGGDYYDFHVSEDGTLTTVIGDATGHGLMAGTMVTATKSLFNYFAAEMDILATLSKMADSLRGMNFRLLSMCFAIVKINDMKLRVSSAGMPPVLIHRKKTDAVEEIFLRGMPLGSSATYEYELKEVELDVGDLIFMYSDGFPELFNQKKEMFGYDRVKQEIQRVAHNDSQEIINELNKVISNWAGDRAPDDDITFVVIKVRQ</sequence>
<dbReference type="SUPFAM" id="SSF49785">
    <property type="entry name" value="Galactose-binding domain-like"/>
    <property type="match status" value="1"/>
</dbReference>
<dbReference type="EMBL" id="UOGD01000035">
    <property type="protein sequence ID" value="VAX15832.1"/>
    <property type="molecule type" value="Genomic_DNA"/>
</dbReference>
<dbReference type="PANTHER" id="PTHR43156:SF2">
    <property type="entry name" value="STAGE II SPORULATION PROTEIN E"/>
    <property type="match status" value="1"/>
</dbReference>
<evidence type="ECO:0000256" key="1">
    <source>
        <dbReference type="ARBA" id="ARBA00022801"/>
    </source>
</evidence>
<keyword evidence="3" id="KW-0472">Membrane</keyword>
<reference evidence="5" key="1">
    <citation type="submission" date="2018-06" db="EMBL/GenBank/DDBJ databases">
        <authorList>
            <person name="Zhirakovskaya E."/>
        </authorList>
    </citation>
    <scope>NUCLEOTIDE SEQUENCE</scope>
</reference>
<feature type="transmembrane region" description="Helical" evidence="3">
    <location>
        <begin position="233"/>
        <end position="252"/>
    </location>
</feature>
<protein>
    <submittedName>
        <fullName evidence="5">Serine phosphatase RsbU, regulator of sigma subunit</fullName>
    </submittedName>
</protein>
<keyword evidence="3" id="KW-0812">Transmembrane</keyword>